<sequence>MTMPDHQDLGHRDLQNQPDHDHGALSRGDFPPEFTWGVATSSYQIEGATSEGGRGPSIWDTFSATPGRVVDGDNGDVAVEHYRRYQQDADLMAGLGVDAYRFSVAWPRIQPTGSGPVNQAGVDFYSRLVDALLERGITPWATLYHWDLPQPLEDLGGWPSRDTAYRFAEYAAHVADALGDRVKHFITLNEPWCSAFLGYGSGRHAPGRSDGAAALAAAHHLMLGHGLAVQALRERVPDAQVGITLNLYPVTGAHDGHGVDDAVRRIDGLSNRWFLDPVLRGAYPKDVVEDVAHISDLAFVADADLETINAPLDFLGVNYYTRHVVAPGAFPGTGLVEFTDRGLPTTAMGWEVDADGLFDILTRVTRDYGDLPLVMTENGAAFDDEVGADGTVHDPRRIDFLAGHLAAAARAVRAGVPLRGYFAWSLMDNFEWAEGYAKRFGIVHVDFDTQERTVKDSGRWYAAFLAGDRTQY</sequence>
<dbReference type="Gene3D" id="3.20.20.80">
    <property type="entry name" value="Glycosidases"/>
    <property type="match status" value="1"/>
</dbReference>
<keyword evidence="14" id="KW-1185">Reference proteome</keyword>
<feature type="binding site" evidence="10">
    <location>
        <position position="44"/>
    </location>
    <ligand>
        <name>substrate</name>
    </ligand>
</feature>
<gene>
    <name evidence="13" type="ORF">SAMN04489867_0675</name>
</gene>
<proteinExistence type="inferred from homology"/>
<feature type="binding site" evidence="10">
    <location>
        <begin position="431"/>
        <end position="432"/>
    </location>
    <ligand>
        <name>substrate</name>
    </ligand>
</feature>
<comment type="similarity">
    <text evidence="2 11">Belongs to the glycosyl hydrolase 1 family.</text>
</comment>
<evidence type="ECO:0000256" key="9">
    <source>
        <dbReference type="PIRSR" id="PIRSR617736-1"/>
    </source>
</evidence>
<dbReference type="EC" id="3.2.1.21" evidence="3 11"/>
<dbReference type="GO" id="GO:0030245">
    <property type="term" value="P:cellulose catabolic process"/>
    <property type="evidence" value="ECO:0007669"/>
    <property type="project" value="UniProtKB-KW"/>
</dbReference>
<feature type="active site" description="Nucleophile" evidence="9">
    <location>
        <position position="377"/>
    </location>
</feature>
<evidence type="ECO:0000256" key="6">
    <source>
        <dbReference type="ARBA" id="ARBA00023277"/>
    </source>
</evidence>
<feature type="binding site" evidence="10">
    <location>
        <position position="320"/>
    </location>
    <ligand>
        <name>substrate</name>
    </ligand>
</feature>
<evidence type="ECO:0000256" key="4">
    <source>
        <dbReference type="ARBA" id="ARBA00022801"/>
    </source>
</evidence>
<dbReference type="GO" id="GO:0008422">
    <property type="term" value="F:beta-glucosidase activity"/>
    <property type="evidence" value="ECO:0007669"/>
    <property type="project" value="UniProtKB-EC"/>
</dbReference>
<evidence type="ECO:0000256" key="7">
    <source>
        <dbReference type="ARBA" id="ARBA00023295"/>
    </source>
</evidence>
<organism evidence="13 14">
    <name type="scientific">Pedococcus dokdonensis</name>
    <dbReference type="NCBI Taxonomy" id="443156"/>
    <lineage>
        <taxon>Bacteria</taxon>
        <taxon>Bacillati</taxon>
        <taxon>Actinomycetota</taxon>
        <taxon>Actinomycetes</taxon>
        <taxon>Micrococcales</taxon>
        <taxon>Intrasporangiaceae</taxon>
        <taxon>Pedococcus</taxon>
    </lineage>
</organism>
<dbReference type="InterPro" id="IPR017853">
    <property type="entry name" value="GH"/>
</dbReference>
<comment type="catalytic activity">
    <reaction evidence="1 11">
        <text>Hydrolysis of terminal, non-reducing beta-D-glucosyl residues with release of beta-D-glucose.</text>
        <dbReference type="EC" id="3.2.1.21"/>
    </reaction>
</comment>
<keyword evidence="4 11" id="KW-0378">Hydrolase</keyword>
<keyword evidence="6" id="KW-0119">Carbohydrate metabolism</keyword>
<dbReference type="AlphaFoldDB" id="A0A1H0MP45"/>
<evidence type="ECO:0000313" key="13">
    <source>
        <dbReference type="EMBL" id="SDO82161.1"/>
    </source>
</evidence>
<protein>
    <recommendedName>
        <fullName evidence="3 11">Beta-glucosidase</fullName>
        <ecNumber evidence="3 11">3.2.1.21</ecNumber>
    </recommendedName>
</protein>
<dbReference type="Proteomes" id="UP000199077">
    <property type="component" value="Chromosome I"/>
</dbReference>
<name>A0A1H0MP45_9MICO</name>
<dbReference type="PRINTS" id="PR00131">
    <property type="entry name" value="GLHYDRLASE1"/>
</dbReference>
<keyword evidence="7 11" id="KW-0326">Glycosidase</keyword>
<feature type="region of interest" description="Disordered" evidence="12">
    <location>
        <begin position="1"/>
        <end position="31"/>
    </location>
</feature>
<feature type="binding site" evidence="10">
    <location>
        <position position="145"/>
    </location>
    <ligand>
        <name>substrate</name>
    </ligand>
</feature>
<evidence type="ECO:0000256" key="11">
    <source>
        <dbReference type="RuleBase" id="RU361175"/>
    </source>
</evidence>
<evidence type="ECO:0000313" key="14">
    <source>
        <dbReference type="Proteomes" id="UP000199077"/>
    </source>
</evidence>
<evidence type="ECO:0000256" key="10">
    <source>
        <dbReference type="PIRSR" id="PIRSR617736-2"/>
    </source>
</evidence>
<keyword evidence="5" id="KW-0136">Cellulose degradation</keyword>
<keyword evidence="8" id="KW-0624">Polysaccharide degradation</keyword>
<feature type="binding site" evidence="10">
    <location>
        <position position="424"/>
    </location>
    <ligand>
        <name>substrate</name>
    </ligand>
</feature>
<dbReference type="PANTHER" id="PTHR10353">
    <property type="entry name" value="GLYCOSYL HYDROLASE"/>
    <property type="match status" value="1"/>
</dbReference>
<dbReference type="InterPro" id="IPR017736">
    <property type="entry name" value="Glyco_hydro_1_beta-glucosidase"/>
</dbReference>
<evidence type="ECO:0000256" key="3">
    <source>
        <dbReference type="ARBA" id="ARBA00012744"/>
    </source>
</evidence>
<dbReference type="SUPFAM" id="SSF51445">
    <property type="entry name" value="(Trans)glycosidases"/>
    <property type="match status" value="1"/>
</dbReference>
<accession>A0A1H0MP45</accession>
<dbReference type="PROSITE" id="PS00653">
    <property type="entry name" value="GLYCOSYL_HYDROL_F1_2"/>
    <property type="match status" value="1"/>
</dbReference>
<dbReference type="EMBL" id="LT629711">
    <property type="protein sequence ID" value="SDO82161.1"/>
    <property type="molecule type" value="Genomic_DNA"/>
</dbReference>
<evidence type="ECO:0000256" key="5">
    <source>
        <dbReference type="ARBA" id="ARBA00023001"/>
    </source>
</evidence>
<reference evidence="14" key="1">
    <citation type="submission" date="2016-10" db="EMBL/GenBank/DDBJ databases">
        <authorList>
            <person name="Varghese N."/>
            <person name="Submissions S."/>
        </authorList>
    </citation>
    <scope>NUCLEOTIDE SEQUENCE [LARGE SCALE GENOMIC DNA]</scope>
    <source>
        <strain evidence="14">DSM 22329</strain>
    </source>
</reference>
<dbReference type="Pfam" id="PF00232">
    <property type="entry name" value="Glyco_hydro_1"/>
    <property type="match status" value="1"/>
</dbReference>
<dbReference type="InterPro" id="IPR001360">
    <property type="entry name" value="Glyco_hydro_1"/>
</dbReference>
<evidence type="ECO:0000256" key="2">
    <source>
        <dbReference type="ARBA" id="ARBA00010838"/>
    </source>
</evidence>
<dbReference type="InterPro" id="IPR033132">
    <property type="entry name" value="GH_1_N_CS"/>
</dbReference>
<feature type="compositionally biased region" description="Basic and acidic residues" evidence="12">
    <location>
        <begin position="1"/>
        <end position="24"/>
    </location>
</feature>
<dbReference type="PANTHER" id="PTHR10353:SF36">
    <property type="entry name" value="LP05116P"/>
    <property type="match status" value="1"/>
</dbReference>
<dbReference type="STRING" id="443156.SAMN04489867_0675"/>
<dbReference type="NCBIfam" id="TIGR03356">
    <property type="entry name" value="BGL"/>
    <property type="match status" value="1"/>
</dbReference>
<dbReference type="FunFam" id="3.20.20.80:FF:000004">
    <property type="entry name" value="Beta-glucosidase 6-phospho-beta-glucosidase"/>
    <property type="match status" value="1"/>
</dbReference>
<evidence type="ECO:0000256" key="12">
    <source>
        <dbReference type="SAM" id="MobiDB-lite"/>
    </source>
</evidence>
<feature type="active site" description="Proton donor" evidence="9">
    <location>
        <position position="190"/>
    </location>
</feature>
<evidence type="ECO:0000256" key="8">
    <source>
        <dbReference type="ARBA" id="ARBA00023326"/>
    </source>
</evidence>
<feature type="binding site" evidence="10">
    <location>
        <position position="189"/>
    </location>
    <ligand>
        <name>substrate</name>
    </ligand>
</feature>
<evidence type="ECO:0000256" key="1">
    <source>
        <dbReference type="ARBA" id="ARBA00000448"/>
    </source>
</evidence>
<dbReference type="GO" id="GO:0005829">
    <property type="term" value="C:cytosol"/>
    <property type="evidence" value="ECO:0007669"/>
    <property type="project" value="TreeGrafter"/>
</dbReference>